<keyword evidence="1" id="KW-1133">Transmembrane helix</keyword>
<dbReference type="Ensembl" id="ENSPSTT00000022149.1">
    <property type="protein sequence ID" value="ENSPSTP00000021108.1"/>
    <property type="gene ID" value="ENSPSTG00000015368.1"/>
</dbReference>
<dbReference type="Proteomes" id="UP000694428">
    <property type="component" value="Unplaced"/>
</dbReference>
<organism evidence="2 3">
    <name type="scientific">Pavo cristatus</name>
    <name type="common">Indian peafowl</name>
    <name type="synonym">Blue peafowl</name>
    <dbReference type="NCBI Taxonomy" id="9049"/>
    <lineage>
        <taxon>Eukaryota</taxon>
        <taxon>Metazoa</taxon>
        <taxon>Chordata</taxon>
        <taxon>Craniata</taxon>
        <taxon>Vertebrata</taxon>
        <taxon>Euteleostomi</taxon>
        <taxon>Archelosauria</taxon>
        <taxon>Archosauria</taxon>
        <taxon>Dinosauria</taxon>
        <taxon>Saurischia</taxon>
        <taxon>Theropoda</taxon>
        <taxon>Coelurosauria</taxon>
        <taxon>Aves</taxon>
        <taxon>Neognathae</taxon>
        <taxon>Galloanserae</taxon>
        <taxon>Galliformes</taxon>
        <taxon>Phasianidae</taxon>
        <taxon>Phasianinae</taxon>
        <taxon>Pavo</taxon>
    </lineage>
</organism>
<feature type="transmembrane region" description="Helical" evidence="1">
    <location>
        <begin position="95"/>
        <end position="115"/>
    </location>
</feature>
<protein>
    <submittedName>
        <fullName evidence="2">Uncharacterized protein</fullName>
    </submittedName>
</protein>
<evidence type="ECO:0000256" key="1">
    <source>
        <dbReference type="SAM" id="Phobius"/>
    </source>
</evidence>
<name>A0A8C9FXW1_PAVCR</name>
<keyword evidence="1" id="KW-0472">Membrane</keyword>
<reference evidence="2" key="1">
    <citation type="submission" date="2025-08" db="UniProtKB">
        <authorList>
            <consortium name="Ensembl"/>
        </authorList>
    </citation>
    <scope>IDENTIFICATION</scope>
</reference>
<accession>A0A8C9FXW1</accession>
<proteinExistence type="predicted"/>
<reference evidence="2" key="2">
    <citation type="submission" date="2025-09" db="UniProtKB">
        <authorList>
            <consortium name="Ensembl"/>
        </authorList>
    </citation>
    <scope>IDENTIFICATION</scope>
</reference>
<keyword evidence="3" id="KW-1185">Reference proteome</keyword>
<dbReference type="AlphaFoldDB" id="A0A8C9FXW1"/>
<evidence type="ECO:0000313" key="3">
    <source>
        <dbReference type="Proteomes" id="UP000694428"/>
    </source>
</evidence>
<sequence length="116" mass="12814">FFFSLGVGCSFPTCLVNQDPEQASTPGGLNSTCKNENHLFPAKPLRDSQSHLLTDTHSWSDISAKAEKGKVGKELTYAAMICSIINYLWQIQMTVVTLFVFTFLTAVPLSLFYACL</sequence>
<keyword evidence="1" id="KW-0812">Transmembrane</keyword>
<evidence type="ECO:0000313" key="2">
    <source>
        <dbReference type="Ensembl" id="ENSPSTP00000021108.1"/>
    </source>
</evidence>